<dbReference type="Gene3D" id="3.40.630.30">
    <property type="match status" value="1"/>
</dbReference>
<feature type="domain" description="N-acetyltransferase" evidence="1">
    <location>
        <begin position="1"/>
        <end position="85"/>
    </location>
</feature>
<dbReference type="InterPro" id="IPR000182">
    <property type="entry name" value="GNAT_dom"/>
</dbReference>
<organism evidence="3 4">
    <name type="scientific">Neisseria bacilliformis ATCC BAA-1200</name>
    <dbReference type="NCBI Taxonomy" id="888742"/>
    <lineage>
        <taxon>Bacteria</taxon>
        <taxon>Pseudomonadati</taxon>
        <taxon>Pseudomonadota</taxon>
        <taxon>Betaproteobacteria</taxon>
        <taxon>Neisseriales</taxon>
        <taxon>Neisseriaceae</taxon>
        <taxon>Neisseria</taxon>
    </lineage>
</organism>
<reference evidence="3 4" key="1">
    <citation type="submission" date="2011-02" db="EMBL/GenBank/DDBJ databases">
        <authorList>
            <person name="Muzny D."/>
            <person name="Qin X."/>
            <person name="Deng J."/>
            <person name="Jiang H."/>
            <person name="Liu Y."/>
            <person name="Qu J."/>
            <person name="Song X.-Z."/>
            <person name="Zhang L."/>
            <person name="Thornton R."/>
            <person name="Coyle M."/>
            <person name="Francisco L."/>
            <person name="Jackson L."/>
            <person name="Javaid M."/>
            <person name="Korchina V."/>
            <person name="Kovar C."/>
            <person name="Mata R."/>
            <person name="Mathew T."/>
            <person name="Ngo R."/>
            <person name="Nguyen L."/>
            <person name="Nguyen N."/>
            <person name="Okwuonu G."/>
            <person name="Ongeri F."/>
            <person name="Pham C."/>
            <person name="Simmons D."/>
            <person name="Wilczek-Boney K."/>
            <person name="Hale W."/>
            <person name="Jakkamsetti A."/>
            <person name="Pham P."/>
            <person name="Ruth R."/>
            <person name="San Lucas F."/>
            <person name="Warren J."/>
            <person name="Zhang J."/>
            <person name="Zhao Z."/>
            <person name="Zhou C."/>
            <person name="Zhu D."/>
            <person name="Lee S."/>
            <person name="Bess C."/>
            <person name="Blankenburg K."/>
            <person name="Forbes L."/>
            <person name="Fu Q."/>
            <person name="Gubbala S."/>
            <person name="Hirani K."/>
            <person name="Jayaseelan J.C."/>
            <person name="Lara F."/>
            <person name="Munidasa M."/>
            <person name="Palculict T."/>
            <person name="Patil S."/>
            <person name="Pu L.-L."/>
            <person name="Saada N."/>
            <person name="Tang L."/>
            <person name="Weissenberger G."/>
            <person name="Zhu Y."/>
            <person name="Hemphill L."/>
            <person name="Shang Y."/>
            <person name="Youmans B."/>
            <person name="Ayvaz T."/>
            <person name="Ross M."/>
            <person name="Santibanez J."/>
            <person name="Aqrawi P."/>
            <person name="Gross S."/>
            <person name="Joshi V."/>
            <person name="Fowler G."/>
            <person name="Nazareth L."/>
            <person name="Reid J."/>
            <person name="Worley K."/>
            <person name="Petrosino J."/>
            <person name="Highlander S."/>
            <person name="Gibbs R."/>
        </authorList>
    </citation>
    <scope>NUCLEOTIDE SEQUENCE [LARGE SCALE GENOMIC DNA]</scope>
    <source>
        <strain evidence="3 4">ATCC BAA-1200</strain>
    </source>
</reference>
<dbReference type="Pfam" id="PF14542">
    <property type="entry name" value="Acetyltransf_CG"/>
    <property type="match status" value="1"/>
</dbReference>
<dbReference type="GO" id="GO:0016747">
    <property type="term" value="F:acyltransferase activity, transferring groups other than amino-acyl groups"/>
    <property type="evidence" value="ECO:0007669"/>
    <property type="project" value="InterPro"/>
</dbReference>
<evidence type="ECO:0000259" key="2">
    <source>
        <dbReference type="PROSITE" id="PS51729"/>
    </source>
</evidence>
<dbReference type="PROSITE" id="PS51186">
    <property type="entry name" value="GNAT"/>
    <property type="match status" value="1"/>
</dbReference>
<dbReference type="STRING" id="267212.GCA_001063965_02078"/>
<dbReference type="PANTHER" id="PTHR31435:SF9">
    <property type="entry name" value="PROTEIN NATD1"/>
    <property type="match status" value="1"/>
</dbReference>
<dbReference type="AlphaFoldDB" id="F2BC13"/>
<dbReference type="PROSITE" id="PS51729">
    <property type="entry name" value="GNAT_YJDJ"/>
    <property type="match status" value="1"/>
</dbReference>
<comment type="caution">
    <text evidence="3">The sequence shown here is derived from an EMBL/GenBank/DDBJ whole genome shotgun (WGS) entry which is preliminary data.</text>
</comment>
<dbReference type="EMBL" id="AFAY01000025">
    <property type="protein sequence ID" value="EGF11073.1"/>
    <property type="molecule type" value="Genomic_DNA"/>
</dbReference>
<proteinExistence type="predicted"/>
<dbReference type="SUPFAM" id="SSF55729">
    <property type="entry name" value="Acyl-CoA N-acyltransferases (Nat)"/>
    <property type="match status" value="1"/>
</dbReference>
<evidence type="ECO:0000259" key="1">
    <source>
        <dbReference type="PROSITE" id="PS51186"/>
    </source>
</evidence>
<dbReference type="CDD" id="cd04301">
    <property type="entry name" value="NAT_SF"/>
    <property type="match status" value="1"/>
</dbReference>
<protein>
    <submittedName>
        <fullName evidence="3">Uncharacterized protein</fullName>
    </submittedName>
</protein>
<dbReference type="InterPro" id="IPR016181">
    <property type="entry name" value="Acyl_CoA_acyltransferase"/>
</dbReference>
<accession>F2BC13</accession>
<dbReference type="OrthoDB" id="9813275at2"/>
<evidence type="ECO:0000313" key="3">
    <source>
        <dbReference type="EMBL" id="EGF11073.1"/>
    </source>
</evidence>
<keyword evidence="4" id="KW-1185">Reference proteome</keyword>
<gene>
    <name evidence="3" type="ORF">HMPREF9123_1268</name>
</gene>
<evidence type="ECO:0000313" key="4">
    <source>
        <dbReference type="Proteomes" id="UP000004105"/>
    </source>
</evidence>
<dbReference type="InterPro" id="IPR031165">
    <property type="entry name" value="GNAT_YJDJ"/>
</dbReference>
<dbReference type="HOGENOM" id="CLU_132888_1_3_4"/>
<dbReference type="InterPro" id="IPR045057">
    <property type="entry name" value="Gcn5-rel_NAT"/>
</dbReference>
<feature type="domain" description="N-acetyltransferase" evidence="2">
    <location>
        <begin position="8"/>
        <end position="85"/>
    </location>
</feature>
<dbReference type="Proteomes" id="UP000004105">
    <property type="component" value="Unassembled WGS sequence"/>
</dbReference>
<name>F2BC13_9NEIS</name>
<dbReference type="RefSeq" id="WP_007342277.1">
    <property type="nucleotide sequence ID" value="NZ_GL878494.1"/>
</dbReference>
<sequence length="85" mass="9474">MTNTPKITHLPDRRRFQIDIGGLEAGHIAYEEQNGTWNVVHTEVSPSFRSQGIAKMLVDALMAHAAAHNIPLTAECDYAARFIEK</sequence>
<dbReference type="PANTHER" id="PTHR31435">
    <property type="entry name" value="PROTEIN NATD1"/>
    <property type="match status" value="1"/>
</dbReference>